<name>A0A6L6J5G6_9RHOB</name>
<evidence type="ECO:0000259" key="1">
    <source>
        <dbReference type="Pfam" id="PF13403"/>
    </source>
</evidence>
<dbReference type="Pfam" id="PF13403">
    <property type="entry name" value="Hint_2"/>
    <property type="match status" value="1"/>
</dbReference>
<dbReference type="SUPFAM" id="SSF51294">
    <property type="entry name" value="Hedgehog/intein (Hint) domain"/>
    <property type="match status" value="1"/>
</dbReference>
<proteinExistence type="predicted"/>
<gene>
    <name evidence="2" type="ORF">GL286_03485</name>
</gene>
<dbReference type="InterPro" id="IPR028992">
    <property type="entry name" value="Hedgehog/Intein_dom"/>
</dbReference>
<protein>
    <submittedName>
        <fullName evidence="2">Calcium-binding protein</fullName>
    </submittedName>
</protein>
<reference evidence="2 3" key="1">
    <citation type="submission" date="2019-11" db="EMBL/GenBank/DDBJ databases">
        <authorList>
            <person name="Dong K."/>
        </authorList>
    </citation>
    <scope>NUCLEOTIDE SEQUENCE [LARGE SCALE GENOMIC DNA]</scope>
    <source>
        <strain evidence="2 3">NBRC 111993</strain>
    </source>
</reference>
<dbReference type="AlphaFoldDB" id="A0A6L6J5G6"/>
<evidence type="ECO:0000313" key="2">
    <source>
        <dbReference type="EMBL" id="MTH76786.1"/>
    </source>
</evidence>
<organism evidence="2 3">
    <name type="scientific">Paracoccus aestuariivivens</name>
    <dbReference type="NCBI Taxonomy" id="1820333"/>
    <lineage>
        <taxon>Bacteria</taxon>
        <taxon>Pseudomonadati</taxon>
        <taxon>Pseudomonadota</taxon>
        <taxon>Alphaproteobacteria</taxon>
        <taxon>Rhodobacterales</taxon>
        <taxon>Paracoccaceae</taxon>
        <taxon>Paracoccus</taxon>
    </lineage>
</organism>
<evidence type="ECO:0000313" key="3">
    <source>
        <dbReference type="Proteomes" id="UP000478183"/>
    </source>
</evidence>
<feature type="domain" description="Hedgehog/Intein (Hint)" evidence="1">
    <location>
        <begin position="113"/>
        <end position="258"/>
    </location>
</feature>
<dbReference type="Proteomes" id="UP000478183">
    <property type="component" value="Unassembled WGS sequence"/>
</dbReference>
<dbReference type="Gene3D" id="2.170.16.10">
    <property type="entry name" value="Hedgehog/Intein (Hint) domain"/>
    <property type="match status" value="1"/>
</dbReference>
<accession>A0A6L6J5G6</accession>
<dbReference type="EMBL" id="WMIE01000001">
    <property type="protein sequence ID" value="MTH76786.1"/>
    <property type="molecule type" value="Genomic_DNA"/>
</dbReference>
<dbReference type="OrthoDB" id="6305173at2"/>
<comment type="caution">
    <text evidence="2">The sequence shown here is derived from an EMBL/GenBank/DDBJ whole genome shotgun (WGS) entry which is preliminary data.</text>
</comment>
<keyword evidence="3" id="KW-1185">Reference proteome</keyword>
<dbReference type="InterPro" id="IPR036844">
    <property type="entry name" value="Hint_dom_sf"/>
</dbReference>
<sequence length="321" mass="35254">MSLPGDADDYADGIPPDTLVTLQVDIDGDGVADYDIRPTDGENESQIRLDEQISGNAGFFEGGFAVYETGTDNFVVNSPSGRFYITTDPDGFTDTPLQIVPGDNLNLDDVDVICFVRGTLIDTPDGPRAIEDLEVGDLVLTKDHGPQPIRWKGSRLVGGRSLERHTNLLPIRIKAGAFGPSIPEQDLVVSPQHRVLISSRVVRQMFDTDEVLVSAKKLLGFPGVTQDVVTSVEYFHILLDRHEVVRANGAWSETLLTGPMALRTLGPEACREIALLFPEIASPSYVAPVARRIVEPRRVAQLVARHIKNNRDLFETEKWSA</sequence>